<proteinExistence type="predicted"/>
<evidence type="ECO:0000256" key="2">
    <source>
        <dbReference type="ARBA" id="ARBA00023130"/>
    </source>
</evidence>
<protein>
    <recommendedName>
        <fullName evidence="5">Ig-like domain-containing protein</fullName>
    </recommendedName>
</protein>
<evidence type="ECO:0000313" key="7">
    <source>
        <dbReference type="Proteomes" id="UP000694393"/>
    </source>
</evidence>
<dbReference type="GO" id="GO:0005576">
    <property type="term" value="C:extracellular region"/>
    <property type="evidence" value="ECO:0007669"/>
    <property type="project" value="UniProtKB-ARBA"/>
</dbReference>
<dbReference type="FunFam" id="2.60.40.10:FF:001259">
    <property type="entry name" value="Immunoglobulin heavy variable 13-2"/>
    <property type="match status" value="1"/>
</dbReference>
<evidence type="ECO:0000259" key="5">
    <source>
        <dbReference type="PROSITE" id="PS50835"/>
    </source>
</evidence>
<keyword evidence="3" id="KW-1280">Immunoglobulin</keyword>
<dbReference type="AlphaFoldDB" id="A0A8C8VJC1"/>
<dbReference type="GO" id="GO:0002250">
    <property type="term" value="P:adaptive immune response"/>
    <property type="evidence" value="ECO:0007669"/>
    <property type="project" value="UniProtKB-KW"/>
</dbReference>
<evidence type="ECO:0000256" key="1">
    <source>
        <dbReference type="ARBA" id="ARBA00022859"/>
    </source>
</evidence>
<keyword evidence="2" id="KW-1064">Adaptive immunity</keyword>
<feature type="region of interest" description="Disordered" evidence="4">
    <location>
        <begin position="127"/>
        <end position="148"/>
    </location>
</feature>
<dbReference type="InterPro" id="IPR050199">
    <property type="entry name" value="IgHV"/>
</dbReference>
<accession>A0A8C8VJC1</accession>
<dbReference type="SUPFAM" id="SSF48726">
    <property type="entry name" value="Immunoglobulin"/>
    <property type="match status" value="1"/>
</dbReference>
<name>A0A8C8VJC1_9SAUR</name>
<keyword evidence="7" id="KW-1185">Reference proteome</keyword>
<evidence type="ECO:0000313" key="6">
    <source>
        <dbReference type="Ensembl" id="ENSPCEP00000011887.1"/>
    </source>
</evidence>
<keyword evidence="1" id="KW-0391">Immunity</keyword>
<sequence>MELRLGVTLSKDLIVSEVLLVESGGGTQKPGGSLRLSCKASGFTFTSYHMSWVCQAPGKRLEWVSRIYSPANSHSTFYSDAVKGRFTISRDDSSSMLYLQMNSLKAEDTARYYWARDTVIRNQLQHIPKPPLKSKPPLGAHSEQPSLT</sequence>
<dbReference type="GO" id="GO:0019814">
    <property type="term" value="C:immunoglobulin complex"/>
    <property type="evidence" value="ECO:0007669"/>
    <property type="project" value="UniProtKB-KW"/>
</dbReference>
<dbReference type="InterPro" id="IPR013783">
    <property type="entry name" value="Ig-like_fold"/>
</dbReference>
<organism evidence="6 7">
    <name type="scientific">Pelusios castaneus</name>
    <name type="common">West African mud turtle</name>
    <dbReference type="NCBI Taxonomy" id="367368"/>
    <lineage>
        <taxon>Eukaryota</taxon>
        <taxon>Metazoa</taxon>
        <taxon>Chordata</taxon>
        <taxon>Craniata</taxon>
        <taxon>Vertebrata</taxon>
        <taxon>Euteleostomi</taxon>
        <taxon>Archelosauria</taxon>
        <taxon>Testudinata</taxon>
        <taxon>Testudines</taxon>
        <taxon>Pleurodira</taxon>
        <taxon>Pelomedusidae</taxon>
        <taxon>Pelusios</taxon>
    </lineage>
</organism>
<dbReference type="SMART" id="SM00406">
    <property type="entry name" value="IGv"/>
    <property type="match status" value="1"/>
</dbReference>
<dbReference type="Ensembl" id="ENSPCET00000012295.1">
    <property type="protein sequence ID" value="ENSPCEP00000011887.1"/>
    <property type="gene ID" value="ENSPCEG00000009441.1"/>
</dbReference>
<reference evidence="6" key="2">
    <citation type="submission" date="2025-09" db="UniProtKB">
        <authorList>
            <consortium name="Ensembl"/>
        </authorList>
    </citation>
    <scope>IDENTIFICATION</scope>
</reference>
<dbReference type="Proteomes" id="UP000694393">
    <property type="component" value="Unplaced"/>
</dbReference>
<dbReference type="PROSITE" id="PS50835">
    <property type="entry name" value="IG_LIKE"/>
    <property type="match status" value="1"/>
</dbReference>
<feature type="domain" description="Ig-like" evidence="5">
    <location>
        <begin position="16"/>
        <end position="112"/>
    </location>
</feature>
<evidence type="ECO:0000256" key="3">
    <source>
        <dbReference type="ARBA" id="ARBA00043265"/>
    </source>
</evidence>
<dbReference type="InterPro" id="IPR013106">
    <property type="entry name" value="Ig_V-set"/>
</dbReference>
<dbReference type="PANTHER" id="PTHR23266">
    <property type="entry name" value="IMMUNOGLOBULIN HEAVY CHAIN"/>
    <property type="match status" value="1"/>
</dbReference>
<dbReference type="InterPro" id="IPR007110">
    <property type="entry name" value="Ig-like_dom"/>
</dbReference>
<dbReference type="InterPro" id="IPR036179">
    <property type="entry name" value="Ig-like_dom_sf"/>
</dbReference>
<evidence type="ECO:0000256" key="4">
    <source>
        <dbReference type="SAM" id="MobiDB-lite"/>
    </source>
</evidence>
<reference evidence="6" key="1">
    <citation type="submission" date="2025-08" db="UniProtKB">
        <authorList>
            <consortium name="Ensembl"/>
        </authorList>
    </citation>
    <scope>IDENTIFICATION</scope>
</reference>
<dbReference type="Pfam" id="PF07686">
    <property type="entry name" value="V-set"/>
    <property type="match status" value="1"/>
</dbReference>
<dbReference type="Gene3D" id="2.60.40.10">
    <property type="entry name" value="Immunoglobulins"/>
    <property type="match status" value="1"/>
</dbReference>